<evidence type="ECO:0000256" key="1">
    <source>
        <dbReference type="SAM" id="MobiDB-lite"/>
    </source>
</evidence>
<dbReference type="EMBL" id="LT630450">
    <property type="protein sequence ID" value="SFV73415.1"/>
    <property type="molecule type" value="Genomic_DNA"/>
</dbReference>
<evidence type="ECO:0000313" key="2">
    <source>
        <dbReference type="EMBL" id="SFV73415.1"/>
    </source>
</evidence>
<name>A0A1K1LFC5_9BACT</name>
<feature type="compositionally biased region" description="Low complexity" evidence="1">
    <location>
        <begin position="31"/>
        <end position="58"/>
    </location>
</feature>
<reference evidence="3" key="1">
    <citation type="submission" date="2016-10" db="EMBL/GenBank/DDBJ databases">
        <authorList>
            <person name="Wegmann U."/>
        </authorList>
    </citation>
    <scope>NUCLEOTIDE SEQUENCE [LARGE SCALE GENOMIC DNA]</scope>
</reference>
<keyword evidence="3" id="KW-1185">Reference proteome</keyword>
<feature type="compositionally biased region" description="Basic and acidic residues" evidence="1">
    <location>
        <begin position="13"/>
        <end position="28"/>
    </location>
</feature>
<feature type="region of interest" description="Disordered" evidence="1">
    <location>
        <begin position="1"/>
        <end position="67"/>
    </location>
</feature>
<dbReference type="KEGG" id="dpg:DESPIGER_1578"/>
<organism evidence="2 3">
    <name type="scientific">Desulfovibrio piger</name>
    <dbReference type="NCBI Taxonomy" id="901"/>
    <lineage>
        <taxon>Bacteria</taxon>
        <taxon>Pseudomonadati</taxon>
        <taxon>Thermodesulfobacteriota</taxon>
        <taxon>Desulfovibrionia</taxon>
        <taxon>Desulfovibrionales</taxon>
        <taxon>Desulfovibrionaceae</taxon>
        <taxon>Desulfovibrio</taxon>
    </lineage>
</organism>
<evidence type="ECO:0000313" key="3">
    <source>
        <dbReference type="Proteomes" id="UP000186323"/>
    </source>
</evidence>
<protein>
    <submittedName>
        <fullName evidence="2">Uncharacterized protein</fullName>
    </submittedName>
</protein>
<gene>
    <name evidence="2" type="ORF">DESPIGER_1578</name>
</gene>
<sequence length="67" mass="6760">MPGQSTISACPVKSREDTPAGQRRERPPRARSPARAGASATGKAGPAPCEGPAPASSGLRRMPGVHA</sequence>
<dbReference type="AlphaFoldDB" id="A0A1K1LFC5"/>
<proteinExistence type="predicted"/>
<accession>A0A1K1LFC5</accession>
<dbReference type="Proteomes" id="UP000186323">
    <property type="component" value="Chromosome I"/>
</dbReference>